<feature type="domain" description="Sodium/calcium exchanger membrane region" evidence="9">
    <location>
        <begin position="145"/>
        <end position="227"/>
    </location>
</feature>
<dbReference type="EMBL" id="JAFBMS010000002">
    <property type="protein sequence ID" value="KAG9354430.1"/>
    <property type="molecule type" value="Genomic_DNA"/>
</dbReference>
<dbReference type="InterPro" id="IPR004837">
    <property type="entry name" value="NaCa_Exmemb"/>
</dbReference>
<evidence type="ECO:0000256" key="4">
    <source>
        <dbReference type="ARBA" id="ARBA00022568"/>
    </source>
</evidence>
<dbReference type="GO" id="GO:0099093">
    <property type="term" value="P:calcium export from the mitochondrion"/>
    <property type="evidence" value="ECO:0007669"/>
    <property type="project" value="TreeGrafter"/>
</dbReference>
<dbReference type="InterPro" id="IPR051359">
    <property type="entry name" value="CaCA_antiporter"/>
</dbReference>
<sequence>MVGVYAFKKVVLNSSSLSASGTMTFQAATSINDSGFRNGMRFYEAKRFGMLMKGTGDECHMVMKVSADQRCSFVQSTPDCAQEDGFIDYLDIAFCFFPSHLFPFAMFLFIVWLLFLFMALGLTASKFTHGFPTPSAAPQNVKCKGVTFLALGNGAPDVFSAMVAFSRPHTAGAGIFVTTVVAGCVALVKPFTVASRPFLRDVIFYMAAVFWTFVILYKGHISLAETLVEDPRIHSPG</sequence>
<keyword evidence="5 8" id="KW-0812">Transmembrane</keyword>
<evidence type="ECO:0000313" key="11">
    <source>
        <dbReference type="Proteomes" id="UP000824540"/>
    </source>
</evidence>
<feature type="transmembrane region" description="Helical" evidence="8">
    <location>
        <begin position="171"/>
        <end position="191"/>
    </location>
</feature>
<keyword evidence="4" id="KW-0106">Calcium</keyword>
<name>A0A8T2PSV4_9TELE</name>
<dbReference type="GO" id="GO:0016020">
    <property type="term" value="C:membrane"/>
    <property type="evidence" value="ECO:0007669"/>
    <property type="project" value="UniProtKB-SubCell"/>
</dbReference>
<keyword evidence="3" id="KW-0050">Antiport</keyword>
<organism evidence="10 11">
    <name type="scientific">Albula glossodonta</name>
    <name type="common">roundjaw bonefish</name>
    <dbReference type="NCBI Taxonomy" id="121402"/>
    <lineage>
        <taxon>Eukaryota</taxon>
        <taxon>Metazoa</taxon>
        <taxon>Chordata</taxon>
        <taxon>Craniata</taxon>
        <taxon>Vertebrata</taxon>
        <taxon>Euteleostomi</taxon>
        <taxon>Actinopterygii</taxon>
        <taxon>Neopterygii</taxon>
        <taxon>Teleostei</taxon>
        <taxon>Albuliformes</taxon>
        <taxon>Albulidae</taxon>
        <taxon>Albula</taxon>
    </lineage>
</organism>
<keyword evidence="7 8" id="KW-0472">Membrane</keyword>
<keyword evidence="2" id="KW-0813">Transport</keyword>
<evidence type="ECO:0000256" key="1">
    <source>
        <dbReference type="ARBA" id="ARBA00004141"/>
    </source>
</evidence>
<keyword evidence="11" id="KW-1185">Reference proteome</keyword>
<dbReference type="Gene3D" id="1.20.1420.30">
    <property type="entry name" value="NCX, central ion-binding region"/>
    <property type="match status" value="1"/>
</dbReference>
<evidence type="ECO:0000259" key="9">
    <source>
        <dbReference type="Pfam" id="PF01699"/>
    </source>
</evidence>
<dbReference type="PANTHER" id="PTHR12266">
    <property type="entry name" value="NA+/CA2+ K+ INDEPENDENT EXCHANGER"/>
    <property type="match status" value="1"/>
</dbReference>
<evidence type="ECO:0000256" key="5">
    <source>
        <dbReference type="ARBA" id="ARBA00022692"/>
    </source>
</evidence>
<dbReference type="OrthoDB" id="407410at2759"/>
<comment type="subcellular location">
    <subcellularLocation>
        <location evidence="1">Membrane</location>
        <topology evidence="1">Multi-pass membrane protein</topology>
    </subcellularLocation>
</comment>
<evidence type="ECO:0000256" key="3">
    <source>
        <dbReference type="ARBA" id="ARBA00022449"/>
    </source>
</evidence>
<evidence type="ECO:0000313" key="10">
    <source>
        <dbReference type="EMBL" id="KAG9354430.1"/>
    </source>
</evidence>
<keyword evidence="6 8" id="KW-1133">Transmembrane helix</keyword>
<dbReference type="Pfam" id="PF01699">
    <property type="entry name" value="Na_Ca_ex"/>
    <property type="match status" value="1"/>
</dbReference>
<dbReference type="Proteomes" id="UP000824540">
    <property type="component" value="Unassembled WGS sequence"/>
</dbReference>
<keyword evidence="4" id="KW-0406">Ion transport</keyword>
<dbReference type="GO" id="GO:0005432">
    <property type="term" value="F:calcium:sodium antiporter activity"/>
    <property type="evidence" value="ECO:0007669"/>
    <property type="project" value="TreeGrafter"/>
</dbReference>
<feature type="transmembrane region" description="Helical" evidence="8">
    <location>
        <begin position="101"/>
        <end position="124"/>
    </location>
</feature>
<feature type="transmembrane region" description="Helical" evidence="8">
    <location>
        <begin position="198"/>
        <end position="217"/>
    </location>
</feature>
<keyword evidence="4" id="KW-0109">Calcium transport</keyword>
<accession>A0A8T2PSV4</accession>
<dbReference type="InterPro" id="IPR044880">
    <property type="entry name" value="NCX_ion-bd_dom_sf"/>
</dbReference>
<dbReference type="PANTHER" id="PTHR12266:SF0">
    <property type="entry name" value="MITOCHONDRIAL SODIUM_CALCIUM EXCHANGER PROTEIN"/>
    <property type="match status" value="1"/>
</dbReference>
<dbReference type="AlphaFoldDB" id="A0A8T2PSV4"/>
<dbReference type="GO" id="GO:0006874">
    <property type="term" value="P:intracellular calcium ion homeostasis"/>
    <property type="evidence" value="ECO:0007669"/>
    <property type="project" value="TreeGrafter"/>
</dbReference>
<proteinExistence type="predicted"/>
<evidence type="ECO:0000256" key="2">
    <source>
        <dbReference type="ARBA" id="ARBA00022448"/>
    </source>
</evidence>
<comment type="caution">
    <text evidence="10">The sequence shown here is derived from an EMBL/GenBank/DDBJ whole genome shotgun (WGS) entry which is preliminary data.</text>
</comment>
<evidence type="ECO:0000256" key="7">
    <source>
        <dbReference type="ARBA" id="ARBA00023136"/>
    </source>
</evidence>
<protein>
    <recommendedName>
        <fullName evidence="9">Sodium/calcium exchanger membrane region domain-containing protein</fullName>
    </recommendedName>
</protein>
<evidence type="ECO:0000256" key="6">
    <source>
        <dbReference type="ARBA" id="ARBA00022989"/>
    </source>
</evidence>
<evidence type="ECO:0000256" key="8">
    <source>
        <dbReference type="SAM" id="Phobius"/>
    </source>
</evidence>
<gene>
    <name evidence="10" type="ORF">JZ751_001139</name>
</gene>
<reference evidence="10" key="1">
    <citation type="thesis" date="2021" institute="BYU ScholarsArchive" country="Provo, UT, USA">
        <title>Applications of and Algorithms for Genome Assembly and Genomic Analyses with an Emphasis on Marine Teleosts.</title>
        <authorList>
            <person name="Pickett B.D."/>
        </authorList>
    </citation>
    <scope>NUCLEOTIDE SEQUENCE</scope>
    <source>
        <strain evidence="10">HI-2016</strain>
    </source>
</reference>